<accession>A0A645C7J2</accession>
<dbReference type="InterPro" id="IPR050534">
    <property type="entry name" value="Coronavir_polyprotein_1ab"/>
</dbReference>
<gene>
    <name evidence="4" type="primary">recD2_50</name>
    <name evidence="4" type="ORF">SDC9_120123</name>
</gene>
<dbReference type="PANTHER" id="PTHR43788:SF6">
    <property type="entry name" value="DNA HELICASE B"/>
    <property type="match status" value="1"/>
</dbReference>
<dbReference type="GO" id="GO:0005524">
    <property type="term" value="F:ATP binding"/>
    <property type="evidence" value="ECO:0007669"/>
    <property type="project" value="UniProtKB-KW"/>
</dbReference>
<dbReference type="EMBL" id="VSSQ01025179">
    <property type="protein sequence ID" value="MPM73147.1"/>
    <property type="molecule type" value="Genomic_DNA"/>
</dbReference>
<evidence type="ECO:0000256" key="1">
    <source>
        <dbReference type="ARBA" id="ARBA00022741"/>
    </source>
</evidence>
<dbReference type="GO" id="GO:0009338">
    <property type="term" value="C:exodeoxyribonuclease V complex"/>
    <property type="evidence" value="ECO:0007669"/>
    <property type="project" value="TreeGrafter"/>
</dbReference>
<evidence type="ECO:0000313" key="4">
    <source>
        <dbReference type="EMBL" id="MPM73147.1"/>
    </source>
</evidence>
<comment type="caution">
    <text evidence="4">The sequence shown here is derived from an EMBL/GenBank/DDBJ whole genome shotgun (WGS) entry which is preliminary data.</text>
</comment>
<name>A0A645C7J2_9ZZZZ</name>
<keyword evidence="4" id="KW-0378">Hydrolase</keyword>
<dbReference type="EC" id="3.6.4.12" evidence="4"/>
<evidence type="ECO:0000256" key="2">
    <source>
        <dbReference type="ARBA" id="ARBA00022840"/>
    </source>
</evidence>
<keyword evidence="1" id="KW-0547">Nucleotide-binding</keyword>
<sequence length="141" mass="16285">MKWKRIKGDGEEEGVGVFNGDVGYIDEINEEENNLSIIFDEERKVVYEDTYLDEIDLAYAVTIHKSQGSEFPVVIIPMFMGPPMLMNRNLLYTGITRAKKLVVLVGSIKAMKFMIDNNRSFERYSLLKWRITNVLENAIKD</sequence>
<evidence type="ECO:0000259" key="3">
    <source>
        <dbReference type="Pfam" id="PF13538"/>
    </source>
</evidence>
<dbReference type="InterPro" id="IPR027785">
    <property type="entry name" value="UvrD-like_helicase_C"/>
</dbReference>
<proteinExistence type="predicted"/>
<dbReference type="AlphaFoldDB" id="A0A645C7J2"/>
<dbReference type="GO" id="GO:0017116">
    <property type="term" value="F:single-stranded DNA helicase activity"/>
    <property type="evidence" value="ECO:0007669"/>
    <property type="project" value="TreeGrafter"/>
</dbReference>
<dbReference type="Gene3D" id="3.40.50.300">
    <property type="entry name" value="P-loop containing nucleotide triphosphate hydrolases"/>
    <property type="match status" value="1"/>
</dbReference>
<dbReference type="Pfam" id="PF13538">
    <property type="entry name" value="UvrD_C_2"/>
    <property type="match status" value="1"/>
</dbReference>
<protein>
    <submittedName>
        <fullName evidence="4">ATP-dependent RecD-like DNA helicase</fullName>
        <ecNumber evidence="4">3.6.4.12</ecNumber>
    </submittedName>
</protein>
<dbReference type="SUPFAM" id="SSF52540">
    <property type="entry name" value="P-loop containing nucleoside triphosphate hydrolases"/>
    <property type="match status" value="1"/>
</dbReference>
<feature type="domain" description="UvrD-like helicase C-terminal" evidence="3">
    <location>
        <begin position="57"/>
        <end position="105"/>
    </location>
</feature>
<dbReference type="GO" id="GO:0006310">
    <property type="term" value="P:DNA recombination"/>
    <property type="evidence" value="ECO:0007669"/>
    <property type="project" value="TreeGrafter"/>
</dbReference>
<organism evidence="4">
    <name type="scientific">bioreactor metagenome</name>
    <dbReference type="NCBI Taxonomy" id="1076179"/>
    <lineage>
        <taxon>unclassified sequences</taxon>
        <taxon>metagenomes</taxon>
        <taxon>ecological metagenomes</taxon>
    </lineage>
</organism>
<dbReference type="PANTHER" id="PTHR43788">
    <property type="entry name" value="DNA2/NAM7 HELICASE FAMILY MEMBER"/>
    <property type="match status" value="1"/>
</dbReference>
<dbReference type="CDD" id="cd18809">
    <property type="entry name" value="SF1_C_RecD"/>
    <property type="match status" value="1"/>
</dbReference>
<dbReference type="InterPro" id="IPR027417">
    <property type="entry name" value="P-loop_NTPase"/>
</dbReference>
<keyword evidence="2" id="KW-0067">ATP-binding</keyword>
<dbReference type="GO" id="GO:0016787">
    <property type="term" value="F:hydrolase activity"/>
    <property type="evidence" value="ECO:0007669"/>
    <property type="project" value="UniProtKB-KW"/>
</dbReference>
<reference evidence="4" key="1">
    <citation type="submission" date="2019-08" db="EMBL/GenBank/DDBJ databases">
        <authorList>
            <person name="Kucharzyk K."/>
            <person name="Murdoch R.W."/>
            <person name="Higgins S."/>
            <person name="Loffler F."/>
        </authorList>
    </citation>
    <scope>NUCLEOTIDE SEQUENCE</scope>
</reference>
<keyword evidence="4" id="KW-0347">Helicase</keyword>